<accession>A0A163VSS1</accession>
<dbReference type="Pfam" id="PF08279">
    <property type="entry name" value="HTH_11"/>
    <property type="match status" value="1"/>
</dbReference>
<dbReference type="STRING" id="1007103.GCA_000213315_00842"/>
<keyword evidence="4" id="KW-0238">DNA-binding</keyword>
<dbReference type="AlphaFoldDB" id="A0A163VSS1"/>
<reference evidence="5" key="1">
    <citation type="submission" date="2016-01" db="EMBL/GenBank/DDBJ databases">
        <title>Draft genome of Chromobacterium sp. F49.</title>
        <authorList>
            <person name="Hong K.W."/>
        </authorList>
    </citation>
    <scope>NUCLEOTIDE SEQUENCE [LARGE SCALE GENOMIC DNA]</scope>
    <source>
        <strain evidence="5">M63</strain>
    </source>
</reference>
<evidence type="ECO:0000256" key="1">
    <source>
        <dbReference type="ARBA" id="ARBA00023015"/>
    </source>
</evidence>
<dbReference type="InterPro" id="IPR001034">
    <property type="entry name" value="DeoR_HTH"/>
</dbReference>
<dbReference type="PROSITE" id="PS52050">
    <property type="entry name" value="WYL"/>
    <property type="match status" value="1"/>
</dbReference>
<gene>
    <name evidence="4" type="ORF">AV654_26570</name>
</gene>
<dbReference type="Proteomes" id="UP000076563">
    <property type="component" value="Unassembled WGS sequence"/>
</dbReference>
<name>A0A163VSS1_9BACL</name>
<dbReference type="GO" id="GO:0003700">
    <property type="term" value="F:DNA-binding transcription factor activity"/>
    <property type="evidence" value="ECO:0007669"/>
    <property type="project" value="InterPro"/>
</dbReference>
<dbReference type="EMBL" id="LQRA01000072">
    <property type="protein sequence ID" value="KZE75337.1"/>
    <property type="molecule type" value="Genomic_DNA"/>
</dbReference>
<dbReference type="InterPro" id="IPR036388">
    <property type="entry name" value="WH-like_DNA-bd_sf"/>
</dbReference>
<dbReference type="PANTHER" id="PTHR34580">
    <property type="match status" value="1"/>
</dbReference>
<dbReference type="GO" id="GO:0003677">
    <property type="term" value="F:DNA binding"/>
    <property type="evidence" value="ECO:0007669"/>
    <property type="project" value="UniProtKB-KW"/>
</dbReference>
<keyword evidence="5" id="KW-1185">Reference proteome</keyword>
<feature type="domain" description="HTH deoR-type" evidence="3">
    <location>
        <begin position="18"/>
        <end position="73"/>
    </location>
</feature>
<protein>
    <submittedName>
        <fullName evidence="4">DNA-binding transcriptional regulator</fullName>
    </submittedName>
</protein>
<dbReference type="Pfam" id="PF13280">
    <property type="entry name" value="WYL"/>
    <property type="match status" value="1"/>
</dbReference>
<comment type="caution">
    <text evidence="4">The sequence shown here is derived from an EMBL/GenBank/DDBJ whole genome shotgun (WGS) entry which is preliminary data.</text>
</comment>
<dbReference type="InterPro" id="IPR036390">
    <property type="entry name" value="WH_DNA-bd_sf"/>
</dbReference>
<evidence type="ECO:0000313" key="5">
    <source>
        <dbReference type="Proteomes" id="UP000076563"/>
    </source>
</evidence>
<dbReference type="Gene3D" id="1.10.10.10">
    <property type="entry name" value="Winged helix-like DNA-binding domain superfamily/Winged helix DNA-binding domain"/>
    <property type="match status" value="1"/>
</dbReference>
<dbReference type="RefSeq" id="WP_063184814.1">
    <property type="nucleotide sequence ID" value="NZ_LQRA01000072.1"/>
</dbReference>
<dbReference type="InterPro" id="IPR057727">
    <property type="entry name" value="WCX_dom"/>
</dbReference>
<dbReference type="OrthoDB" id="9815009at2"/>
<dbReference type="PROSITE" id="PS51000">
    <property type="entry name" value="HTH_DEOR_2"/>
    <property type="match status" value="1"/>
</dbReference>
<dbReference type="eggNOG" id="COG2378">
    <property type="taxonomic scope" value="Bacteria"/>
</dbReference>
<dbReference type="InterPro" id="IPR051534">
    <property type="entry name" value="CBASS_pafABC_assoc_protein"/>
</dbReference>
<organism evidence="4 5">
    <name type="scientific">Paenibacillus elgii</name>
    <dbReference type="NCBI Taxonomy" id="189691"/>
    <lineage>
        <taxon>Bacteria</taxon>
        <taxon>Bacillati</taxon>
        <taxon>Bacillota</taxon>
        <taxon>Bacilli</taxon>
        <taxon>Bacillales</taxon>
        <taxon>Paenibacillaceae</taxon>
        <taxon>Paenibacillus</taxon>
    </lineage>
</organism>
<dbReference type="Pfam" id="PF25583">
    <property type="entry name" value="WCX"/>
    <property type="match status" value="1"/>
</dbReference>
<evidence type="ECO:0000259" key="3">
    <source>
        <dbReference type="PROSITE" id="PS51000"/>
    </source>
</evidence>
<keyword evidence="2" id="KW-0804">Transcription</keyword>
<evidence type="ECO:0000256" key="2">
    <source>
        <dbReference type="ARBA" id="ARBA00023163"/>
    </source>
</evidence>
<dbReference type="InterPro" id="IPR026881">
    <property type="entry name" value="WYL_dom"/>
</dbReference>
<dbReference type="PANTHER" id="PTHR34580:SF1">
    <property type="entry name" value="PROTEIN PAFC"/>
    <property type="match status" value="1"/>
</dbReference>
<sequence length="329" mass="38036">MNTNRHQIGSKGWLHCMKLDRLLAITMLLLNRKRVSAKELSERFEVSLRTVYRDIEAINQAGIPIVSYAGQTGGYEITDRYRLDCQLLSFDELQSLIVALRGMQATLDDRHFGSLLDKVGALLVKSEQGSVTDASKQIIIDMNPWRNGTADKEKLETLRQAIRENRLTVFEYTNGKGEQAERLCEPMSVVLKGYVWYMYGYCRLREDFRIFRLSRMRNLQAGTETFERRELPADQLDSRWMRREARHSVNLVLQFTSKVRVPVEDYYKPEQIEYGPDGTLIVRASHPDAHWTYAHLLSYGADVKVLEPEAVASRLREEALAIARLYEQP</sequence>
<dbReference type="InterPro" id="IPR028349">
    <property type="entry name" value="PafC-like"/>
</dbReference>
<dbReference type="SUPFAM" id="SSF46785">
    <property type="entry name" value="Winged helix' DNA-binding domain"/>
    <property type="match status" value="1"/>
</dbReference>
<dbReference type="InterPro" id="IPR013196">
    <property type="entry name" value="HTH_11"/>
</dbReference>
<proteinExistence type="predicted"/>
<keyword evidence="1" id="KW-0805">Transcription regulation</keyword>
<dbReference type="PIRSF" id="PIRSF016838">
    <property type="entry name" value="PafC"/>
    <property type="match status" value="1"/>
</dbReference>
<evidence type="ECO:0000313" key="4">
    <source>
        <dbReference type="EMBL" id="KZE75337.1"/>
    </source>
</evidence>